<dbReference type="Gramene" id="BGIOSGA029128-TA">
    <property type="protein sequence ID" value="BGIOSGA029128-PA"/>
    <property type="gene ID" value="BGIOSGA029128"/>
</dbReference>
<feature type="region of interest" description="Disordered" evidence="1">
    <location>
        <begin position="1"/>
        <end position="23"/>
    </location>
</feature>
<evidence type="ECO:0000256" key="1">
    <source>
        <dbReference type="SAM" id="MobiDB-lite"/>
    </source>
</evidence>
<dbReference type="Proteomes" id="UP000007015">
    <property type="component" value="Chromosome 8"/>
</dbReference>
<sequence>MPLPRQEIEHGAGMRFPTAASTTPSCRPLRLLLAIEEVMMSLLADDGLVLCLGATSTQQHQVQIRTQQQQHEHHFGSATTAMLWVPALVWRRRRGETTCKTKSRRRAGGLVRHQGGEADGRLVAEPAELQYVLPPS</sequence>
<organism evidence="2 3">
    <name type="scientific">Oryza sativa subsp. indica</name>
    <name type="common">Rice</name>
    <dbReference type="NCBI Taxonomy" id="39946"/>
    <lineage>
        <taxon>Eukaryota</taxon>
        <taxon>Viridiplantae</taxon>
        <taxon>Streptophyta</taxon>
        <taxon>Embryophyta</taxon>
        <taxon>Tracheophyta</taxon>
        <taxon>Spermatophyta</taxon>
        <taxon>Magnoliopsida</taxon>
        <taxon>Liliopsida</taxon>
        <taxon>Poales</taxon>
        <taxon>Poaceae</taxon>
        <taxon>BOP clade</taxon>
        <taxon>Oryzoideae</taxon>
        <taxon>Oryzeae</taxon>
        <taxon>Oryzinae</taxon>
        <taxon>Oryza</taxon>
        <taxon>Oryza sativa</taxon>
    </lineage>
</organism>
<gene>
    <name evidence="2" type="ORF">OsI_30165</name>
</gene>
<dbReference type="HOGENOM" id="CLU_1878858_0_0_1"/>
<reference evidence="2 3" key="1">
    <citation type="journal article" date="2005" name="PLoS Biol.">
        <title>The genomes of Oryza sativa: a history of duplications.</title>
        <authorList>
            <person name="Yu J."/>
            <person name="Wang J."/>
            <person name="Lin W."/>
            <person name="Li S."/>
            <person name="Li H."/>
            <person name="Zhou J."/>
            <person name="Ni P."/>
            <person name="Dong W."/>
            <person name="Hu S."/>
            <person name="Zeng C."/>
            <person name="Zhang J."/>
            <person name="Zhang Y."/>
            <person name="Li R."/>
            <person name="Xu Z."/>
            <person name="Li S."/>
            <person name="Li X."/>
            <person name="Zheng H."/>
            <person name="Cong L."/>
            <person name="Lin L."/>
            <person name="Yin J."/>
            <person name="Geng J."/>
            <person name="Li G."/>
            <person name="Shi J."/>
            <person name="Liu J."/>
            <person name="Lv H."/>
            <person name="Li J."/>
            <person name="Wang J."/>
            <person name="Deng Y."/>
            <person name="Ran L."/>
            <person name="Shi X."/>
            <person name="Wang X."/>
            <person name="Wu Q."/>
            <person name="Li C."/>
            <person name="Ren X."/>
            <person name="Wang J."/>
            <person name="Wang X."/>
            <person name="Li D."/>
            <person name="Liu D."/>
            <person name="Zhang X."/>
            <person name="Ji Z."/>
            <person name="Zhao W."/>
            <person name="Sun Y."/>
            <person name="Zhang Z."/>
            <person name="Bao J."/>
            <person name="Han Y."/>
            <person name="Dong L."/>
            <person name="Ji J."/>
            <person name="Chen P."/>
            <person name="Wu S."/>
            <person name="Liu J."/>
            <person name="Xiao Y."/>
            <person name="Bu D."/>
            <person name="Tan J."/>
            <person name="Yang L."/>
            <person name="Ye C."/>
            <person name="Zhang J."/>
            <person name="Xu J."/>
            <person name="Zhou Y."/>
            <person name="Yu Y."/>
            <person name="Zhang B."/>
            <person name="Zhuang S."/>
            <person name="Wei H."/>
            <person name="Liu B."/>
            <person name="Lei M."/>
            <person name="Yu H."/>
            <person name="Li Y."/>
            <person name="Xu H."/>
            <person name="Wei S."/>
            <person name="He X."/>
            <person name="Fang L."/>
            <person name="Zhang Z."/>
            <person name="Zhang Y."/>
            <person name="Huang X."/>
            <person name="Su Z."/>
            <person name="Tong W."/>
            <person name="Li J."/>
            <person name="Tong Z."/>
            <person name="Li S."/>
            <person name="Ye J."/>
            <person name="Wang L."/>
            <person name="Fang L."/>
            <person name="Lei T."/>
            <person name="Chen C."/>
            <person name="Chen H."/>
            <person name="Xu Z."/>
            <person name="Li H."/>
            <person name="Huang H."/>
            <person name="Zhang F."/>
            <person name="Xu H."/>
            <person name="Li N."/>
            <person name="Zhao C."/>
            <person name="Li S."/>
            <person name="Dong L."/>
            <person name="Huang Y."/>
            <person name="Li L."/>
            <person name="Xi Y."/>
            <person name="Qi Q."/>
            <person name="Li W."/>
            <person name="Zhang B."/>
            <person name="Hu W."/>
            <person name="Zhang Y."/>
            <person name="Tian X."/>
            <person name="Jiao Y."/>
            <person name="Liang X."/>
            <person name="Jin J."/>
            <person name="Gao L."/>
            <person name="Zheng W."/>
            <person name="Hao B."/>
            <person name="Liu S."/>
            <person name="Wang W."/>
            <person name="Yuan L."/>
            <person name="Cao M."/>
            <person name="McDermott J."/>
            <person name="Samudrala R."/>
            <person name="Wang J."/>
            <person name="Wong G.K."/>
            <person name="Yang H."/>
        </authorList>
    </citation>
    <scope>NUCLEOTIDE SEQUENCE [LARGE SCALE GENOMIC DNA]</scope>
    <source>
        <strain evidence="3">cv. 93-11</strain>
    </source>
</reference>
<name>B8B9E0_ORYSI</name>
<accession>B8B9E0</accession>
<proteinExistence type="predicted"/>
<dbReference type="EMBL" id="CM000133">
    <property type="protein sequence ID" value="EEC83997.1"/>
    <property type="molecule type" value="Genomic_DNA"/>
</dbReference>
<protein>
    <submittedName>
        <fullName evidence="2">Uncharacterized protein</fullName>
    </submittedName>
</protein>
<evidence type="ECO:0000313" key="2">
    <source>
        <dbReference type="EMBL" id="EEC83997.1"/>
    </source>
</evidence>
<feature type="compositionally biased region" description="Basic and acidic residues" evidence="1">
    <location>
        <begin position="1"/>
        <end position="12"/>
    </location>
</feature>
<dbReference type="AlphaFoldDB" id="B8B9E0"/>
<evidence type="ECO:0000313" key="3">
    <source>
        <dbReference type="Proteomes" id="UP000007015"/>
    </source>
</evidence>
<keyword evidence="3" id="KW-1185">Reference proteome</keyword>